<keyword evidence="3" id="KW-1003">Cell membrane</keyword>
<reference evidence="16" key="2">
    <citation type="submission" date="2025-09" db="UniProtKB">
        <authorList>
            <consortium name="Ensembl"/>
        </authorList>
    </citation>
    <scope>IDENTIFICATION</scope>
</reference>
<dbReference type="InterPro" id="IPR003971">
    <property type="entry name" value="K_chnl_volt-dep_Kv5/Kv9"/>
</dbReference>
<keyword evidence="11 13" id="KW-0472">Membrane</keyword>
<evidence type="ECO:0000256" key="4">
    <source>
        <dbReference type="ARBA" id="ARBA00022538"/>
    </source>
</evidence>
<feature type="domain" description="Potassium channel tetramerisation-type BTB" evidence="15">
    <location>
        <begin position="18"/>
        <end position="103"/>
    </location>
</feature>
<dbReference type="Gene3D" id="1.20.120.350">
    <property type="entry name" value="Voltage-gated potassium channels. Chain C"/>
    <property type="match status" value="1"/>
</dbReference>
<keyword evidence="17" id="KW-1185">Reference proteome</keyword>
<dbReference type="Gene3D" id="3.30.710.10">
    <property type="entry name" value="Potassium Channel Kv1.1, Chain A"/>
    <property type="match status" value="1"/>
</dbReference>
<dbReference type="Gene3D" id="1.10.287.70">
    <property type="match status" value="1"/>
</dbReference>
<dbReference type="InterPro" id="IPR027359">
    <property type="entry name" value="Volt_channel_dom_sf"/>
</dbReference>
<reference evidence="16" key="1">
    <citation type="submission" date="2025-08" db="UniProtKB">
        <authorList>
            <consortium name="Ensembl"/>
        </authorList>
    </citation>
    <scope>IDENTIFICATION</scope>
</reference>
<dbReference type="Pfam" id="PF00520">
    <property type="entry name" value="Ion_trans"/>
    <property type="match status" value="1"/>
</dbReference>
<dbReference type="Pfam" id="PF02214">
    <property type="entry name" value="BTB_2"/>
    <property type="match status" value="1"/>
</dbReference>
<dbReference type="InterPro" id="IPR028325">
    <property type="entry name" value="VG_K_chnl"/>
</dbReference>
<evidence type="ECO:0000259" key="14">
    <source>
        <dbReference type="Pfam" id="PF00520"/>
    </source>
</evidence>
<dbReference type="PANTHER" id="PTHR11537">
    <property type="entry name" value="VOLTAGE-GATED POTASSIUM CHANNEL"/>
    <property type="match status" value="1"/>
</dbReference>
<comment type="subcellular location">
    <subcellularLocation>
        <location evidence="1">Cell membrane</location>
        <topology evidence="1">Multi-pass membrane protein</topology>
    </subcellularLocation>
</comment>
<dbReference type="PANTHER" id="PTHR11537:SF90">
    <property type="entry name" value="POTASSIUM VOLTAGE-GATED CHANNEL SUBFAMILY G MEMBER 2"/>
    <property type="match status" value="1"/>
</dbReference>
<evidence type="ECO:0000256" key="7">
    <source>
        <dbReference type="ARBA" id="ARBA00022882"/>
    </source>
</evidence>
<evidence type="ECO:0000259" key="15">
    <source>
        <dbReference type="Pfam" id="PF02214"/>
    </source>
</evidence>
<feature type="transmembrane region" description="Helical" evidence="13">
    <location>
        <begin position="144"/>
        <end position="165"/>
    </location>
</feature>
<evidence type="ECO:0000256" key="13">
    <source>
        <dbReference type="SAM" id="Phobius"/>
    </source>
</evidence>
<evidence type="ECO:0000256" key="5">
    <source>
        <dbReference type="ARBA" id="ARBA00022692"/>
    </source>
</evidence>
<feature type="transmembrane region" description="Helical" evidence="13">
    <location>
        <begin position="358"/>
        <end position="380"/>
    </location>
</feature>
<evidence type="ECO:0000256" key="3">
    <source>
        <dbReference type="ARBA" id="ARBA00022475"/>
    </source>
</evidence>
<evidence type="ECO:0000256" key="8">
    <source>
        <dbReference type="ARBA" id="ARBA00022958"/>
    </source>
</evidence>
<feature type="transmembrane region" description="Helical" evidence="13">
    <location>
        <begin position="327"/>
        <end position="346"/>
    </location>
</feature>
<gene>
    <name evidence="16" type="primary">kcng2</name>
</gene>
<evidence type="ECO:0000256" key="10">
    <source>
        <dbReference type="ARBA" id="ARBA00023065"/>
    </source>
</evidence>
<dbReference type="GO" id="GO:0008076">
    <property type="term" value="C:voltage-gated potassium channel complex"/>
    <property type="evidence" value="ECO:0007669"/>
    <property type="project" value="InterPro"/>
</dbReference>
<dbReference type="GO" id="GO:0001508">
    <property type="term" value="P:action potential"/>
    <property type="evidence" value="ECO:0007669"/>
    <property type="project" value="TreeGrafter"/>
</dbReference>
<name>A0A8C9YUZ7_SANLU</name>
<dbReference type="GO" id="GO:0005249">
    <property type="term" value="F:voltage-gated potassium channel activity"/>
    <property type="evidence" value="ECO:0007669"/>
    <property type="project" value="InterPro"/>
</dbReference>
<evidence type="ECO:0000256" key="6">
    <source>
        <dbReference type="ARBA" id="ARBA00022826"/>
    </source>
</evidence>
<keyword evidence="10" id="KW-0406">Ion transport</keyword>
<evidence type="ECO:0000256" key="9">
    <source>
        <dbReference type="ARBA" id="ARBA00022989"/>
    </source>
</evidence>
<proteinExistence type="predicted"/>
<dbReference type="GO" id="GO:0051260">
    <property type="term" value="P:protein homooligomerization"/>
    <property type="evidence" value="ECO:0007669"/>
    <property type="project" value="InterPro"/>
</dbReference>
<dbReference type="GeneTree" id="ENSGT00940000160858"/>
<sequence length="418" mass="47277">MIHFGLSGSPFPKRSALSRQLEFPLTRLGKLRGCRSEAEIMDLCDDYDGSRNEYFFDRSPSAFRTIVSFLAAGKLRLLREMCALSFQEELLYWGVEENHLDWCCLRKLRLRQEEYKEQQSGTGGCMRRLRDMVENPHSGLPGKIFACLSVLFVAITAVTLCVSTMPDLREEEERVSSLSCSQRCYNIFVLETVCVAWFSLEFLLRFIQTQSKCTFLRTPLNVIDVVAILPYYITLIVDSLSVGGKATGSGNNYLEKVGLVLRVLRALRIFYVMRLARHSLGLQTLGLTVRRCTREFGLLLLFLCVAMALFSPLVFLAESELGAKQEFTSIPGSYWWAVISMTTVGYGDMVPRSIPGQVVALSSILSGILLMAFPVTSIFHTFSRSYVELKAEQTRSESEFLKFYRGAAAAFFFFLNLT</sequence>
<keyword evidence="4" id="KW-0633">Potassium transport</keyword>
<feature type="transmembrane region" description="Helical" evidence="13">
    <location>
        <begin position="185"/>
        <end position="207"/>
    </location>
</feature>
<organism evidence="16 17">
    <name type="scientific">Sander lucioperca</name>
    <name type="common">Pike-perch</name>
    <name type="synonym">Perca lucioperca</name>
    <dbReference type="NCBI Taxonomy" id="283035"/>
    <lineage>
        <taxon>Eukaryota</taxon>
        <taxon>Metazoa</taxon>
        <taxon>Chordata</taxon>
        <taxon>Craniata</taxon>
        <taxon>Vertebrata</taxon>
        <taxon>Euteleostomi</taxon>
        <taxon>Actinopterygii</taxon>
        <taxon>Neopterygii</taxon>
        <taxon>Teleostei</taxon>
        <taxon>Neoteleostei</taxon>
        <taxon>Acanthomorphata</taxon>
        <taxon>Eupercaria</taxon>
        <taxon>Perciformes</taxon>
        <taxon>Percoidei</taxon>
        <taxon>Percidae</taxon>
        <taxon>Luciopercinae</taxon>
        <taxon>Sander</taxon>
    </lineage>
</organism>
<dbReference type="FunFam" id="1.10.287.70:FF:000005">
    <property type="entry name" value="potassium voltage-gated channel subfamily G member 1"/>
    <property type="match status" value="1"/>
</dbReference>
<dbReference type="InterPro" id="IPR003131">
    <property type="entry name" value="T1-type_BTB"/>
</dbReference>
<evidence type="ECO:0000256" key="11">
    <source>
        <dbReference type="ARBA" id="ARBA00023136"/>
    </source>
</evidence>
<keyword evidence="2" id="KW-0813">Transport</keyword>
<keyword evidence="8" id="KW-0630">Potassium</keyword>
<keyword evidence="12" id="KW-0407">Ion channel</keyword>
<dbReference type="FunFam" id="1.20.120.350:FF:000024">
    <property type="entry name" value="Potassium voltage-gated channel subfamily G member 1"/>
    <property type="match status" value="1"/>
</dbReference>
<feature type="transmembrane region" description="Helical" evidence="13">
    <location>
        <begin position="219"/>
        <end position="237"/>
    </location>
</feature>
<keyword evidence="9 13" id="KW-1133">Transmembrane helix</keyword>
<evidence type="ECO:0000313" key="16">
    <source>
        <dbReference type="Ensembl" id="ENSSLUP00000029137.1"/>
    </source>
</evidence>
<dbReference type="PRINTS" id="PR01494">
    <property type="entry name" value="KV9CHANNEL"/>
</dbReference>
<dbReference type="AlphaFoldDB" id="A0A8C9YUZ7"/>
<dbReference type="InterPro" id="IPR003968">
    <property type="entry name" value="K_chnl_volt-dep_Kv"/>
</dbReference>
<evidence type="ECO:0000256" key="2">
    <source>
        <dbReference type="ARBA" id="ARBA00022448"/>
    </source>
</evidence>
<evidence type="ECO:0000313" key="17">
    <source>
        <dbReference type="Proteomes" id="UP000694568"/>
    </source>
</evidence>
<keyword evidence="5 13" id="KW-0812">Transmembrane</keyword>
<dbReference type="InterPro" id="IPR011333">
    <property type="entry name" value="SKP1/BTB/POZ_sf"/>
</dbReference>
<dbReference type="Ensembl" id="ENSSLUT00000030069.1">
    <property type="protein sequence ID" value="ENSSLUP00000029137.1"/>
    <property type="gene ID" value="ENSSLUG00000013124.1"/>
</dbReference>
<feature type="transmembrane region" description="Helical" evidence="13">
    <location>
        <begin position="296"/>
        <end position="315"/>
    </location>
</feature>
<keyword evidence="7" id="KW-0851">Voltage-gated channel</keyword>
<accession>A0A8C9YUZ7</accession>
<feature type="domain" description="Ion transport" evidence="14">
    <location>
        <begin position="143"/>
        <end position="387"/>
    </location>
</feature>
<protein>
    <submittedName>
        <fullName evidence="16">Potassium voltage-gated channel modifier subfamily G member 2</fullName>
    </submittedName>
</protein>
<keyword evidence="6" id="KW-0631">Potassium channel</keyword>
<dbReference type="PRINTS" id="PR00169">
    <property type="entry name" value="KCHANNEL"/>
</dbReference>
<dbReference type="Proteomes" id="UP000694568">
    <property type="component" value="Unplaced"/>
</dbReference>
<dbReference type="SUPFAM" id="SSF54695">
    <property type="entry name" value="POZ domain"/>
    <property type="match status" value="1"/>
</dbReference>
<evidence type="ECO:0000256" key="12">
    <source>
        <dbReference type="ARBA" id="ARBA00023303"/>
    </source>
</evidence>
<dbReference type="InterPro" id="IPR005821">
    <property type="entry name" value="Ion_trans_dom"/>
</dbReference>
<dbReference type="PRINTS" id="PR01491">
    <property type="entry name" value="KVCHANNEL"/>
</dbReference>
<dbReference type="SUPFAM" id="SSF81324">
    <property type="entry name" value="Voltage-gated potassium channels"/>
    <property type="match status" value="1"/>
</dbReference>
<evidence type="ECO:0000256" key="1">
    <source>
        <dbReference type="ARBA" id="ARBA00004651"/>
    </source>
</evidence>